<evidence type="ECO:0000313" key="1">
    <source>
        <dbReference type="EMBL" id="CAF0691534.1"/>
    </source>
</evidence>
<organism evidence="1 2">
    <name type="scientific">Candidatus Methylacidithermus pantelleriae</name>
    <dbReference type="NCBI Taxonomy" id="2744239"/>
    <lineage>
        <taxon>Bacteria</taxon>
        <taxon>Pseudomonadati</taxon>
        <taxon>Verrucomicrobiota</taxon>
        <taxon>Methylacidiphilae</taxon>
        <taxon>Methylacidiphilales</taxon>
        <taxon>Methylacidiphilaceae</taxon>
        <taxon>Candidatus Methylacidithermus</taxon>
    </lineage>
</organism>
<accession>A0A8J2BGI9</accession>
<sequence length="72" mass="8227">MALGKEKSKAEQKKMITIVQDTWLKPGTEEEGLQLMTRYLWSDVQSFEGFVSFSYHLFTNEDAPGHIIAFAT</sequence>
<evidence type="ECO:0000313" key="2">
    <source>
        <dbReference type="Proteomes" id="UP000663859"/>
    </source>
</evidence>
<dbReference type="Proteomes" id="UP000663859">
    <property type="component" value="Unassembled WGS sequence"/>
</dbReference>
<keyword evidence="2" id="KW-1185">Reference proteome</keyword>
<comment type="caution">
    <text evidence="1">The sequence shown here is derived from an EMBL/GenBank/DDBJ whole genome shotgun (WGS) entry which is preliminary data.</text>
</comment>
<gene>
    <name evidence="1" type="ORF">MPNT_100078</name>
</gene>
<dbReference type="AlphaFoldDB" id="A0A8J2BGI9"/>
<name>A0A8J2BGI9_9BACT</name>
<reference evidence="1" key="1">
    <citation type="submission" date="2021-02" db="EMBL/GenBank/DDBJ databases">
        <authorList>
            <person name="Cremers G."/>
            <person name="Picone N."/>
        </authorList>
    </citation>
    <scope>NUCLEOTIDE SEQUENCE</scope>
    <source>
        <strain evidence="1">PQ17</strain>
    </source>
</reference>
<protein>
    <submittedName>
        <fullName evidence="1">Uncharacterized protein</fullName>
    </submittedName>
</protein>
<proteinExistence type="predicted"/>
<dbReference type="EMBL" id="CAJNOB010000002">
    <property type="protein sequence ID" value="CAF0691534.1"/>
    <property type="molecule type" value="Genomic_DNA"/>
</dbReference>